<evidence type="ECO:0000313" key="4">
    <source>
        <dbReference type="Proteomes" id="UP001220324"/>
    </source>
</evidence>
<evidence type="ECO:0008006" key="5">
    <source>
        <dbReference type="Google" id="ProtNLM"/>
    </source>
</evidence>
<proteinExistence type="predicted"/>
<evidence type="ECO:0000259" key="2">
    <source>
        <dbReference type="Pfam" id="PF14232"/>
    </source>
</evidence>
<protein>
    <recommendedName>
        <fullName evidence="5">GXWXG domain-containing protein</fullName>
    </recommendedName>
</protein>
<dbReference type="EMBL" id="JAQIZZ010000002">
    <property type="protein sequence ID" value="KAJ5553242.1"/>
    <property type="molecule type" value="Genomic_DNA"/>
</dbReference>
<dbReference type="InterPro" id="IPR025568">
    <property type="entry name" value="DUF4334"/>
</dbReference>
<accession>A0AAD6GI20</accession>
<dbReference type="InterPro" id="IPR025951">
    <property type="entry name" value="GXWXG_dom"/>
</dbReference>
<name>A0AAD6GI20_9EURO</name>
<evidence type="ECO:0000259" key="1">
    <source>
        <dbReference type="Pfam" id="PF14231"/>
    </source>
</evidence>
<dbReference type="Gene3D" id="2.40.128.580">
    <property type="entry name" value="GXWXG domain"/>
    <property type="match status" value="1"/>
</dbReference>
<dbReference type="AlphaFoldDB" id="A0AAD6GI20"/>
<keyword evidence="4" id="KW-1185">Reference proteome</keyword>
<comment type="caution">
    <text evidence="3">The sequence shown here is derived from an EMBL/GenBank/DDBJ whole genome shotgun (WGS) entry which is preliminary data.</text>
</comment>
<dbReference type="Proteomes" id="UP001220324">
    <property type="component" value="Unassembled WGS sequence"/>
</dbReference>
<evidence type="ECO:0000313" key="3">
    <source>
        <dbReference type="EMBL" id="KAJ5553242.1"/>
    </source>
</evidence>
<dbReference type="Pfam" id="PF14231">
    <property type="entry name" value="GXWXG"/>
    <property type="match status" value="1"/>
</dbReference>
<feature type="domain" description="DUF4334" evidence="2">
    <location>
        <begin position="92"/>
        <end position="150"/>
    </location>
</feature>
<feature type="domain" description="GXWXG" evidence="1">
    <location>
        <begin position="26"/>
        <end position="83"/>
    </location>
</feature>
<sequence length="153" mass="17446">MSSLEQKFDEFAKKNEAVKEADIASIFDEAKPVDPEHMIGQWKGGSFNTGHPTHELLKTVKWAGKNFRTVDDVEPIMLYDEAGARVWAKDYGNAQLRELKFRGVISTAMIYDKLPIIDSFRHISDNVVIGAMDNKELPKEAGTYYFYLRKIAE</sequence>
<dbReference type="Pfam" id="PF14232">
    <property type="entry name" value="DUF4334"/>
    <property type="match status" value="1"/>
</dbReference>
<organism evidence="3 4">
    <name type="scientific">Penicillium frequentans</name>
    <dbReference type="NCBI Taxonomy" id="3151616"/>
    <lineage>
        <taxon>Eukaryota</taxon>
        <taxon>Fungi</taxon>
        <taxon>Dikarya</taxon>
        <taxon>Ascomycota</taxon>
        <taxon>Pezizomycotina</taxon>
        <taxon>Eurotiomycetes</taxon>
        <taxon>Eurotiomycetidae</taxon>
        <taxon>Eurotiales</taxon>
        <taxon>Aspergillaceae</taxon>
        <taxon>Penicillium</taxon>
    </lineage>
</organism>
<reference evidence="3 4" key="1">
    <citation type="journal article" date="2023" name="IMA Fungus">
        <title>Comparative genomic study of the Penicillium genus elucidates a diverse pangenome and 15 lateral gene transfer events.</title>
        <authorList>
            <person name="Petersen C."/>
            <person name="Sorensen T."/>
            <person name="Nielsen M.R."/>
            <person name="Sondergaard T.E."/>
            <person name="Sorensen J.L."/>
            <person name="Fitzpatrick D.A."/>
            <person name="Frisvad J.C."/>
            <person name="Nielsen K.L."/>
        </authorList>
    </citation>
    <scope>NUCLEOTIDE SEQUENCE [LARGE SCALE GENOMIC DNA]</scope>
    <source>
        <strain evidence="3 4">IBT 35679</strain>
    </source>
</reference>
<gene>
    <name evidence="3" type="ORF">N7494_002620</name>
</gene>